<dbReference type="PANTHER" id="PTHR46411">
    <property type="entry name" value="FAMILY ATPASE, PUTATIVE-RELATED"/>
    <property type="match status" value="1"/>
</dbReference>
<name>A0ABR4JS49_9EURO</name>
<comment type="caution">
    <text evidence="3">The sequence shown here is derived from an EMBL/GenBank/DDBJ whole genome shotgun (WGS) entry which is preliminary data.</text>
</comment>
<feature type="compositionally biased region" description="Acidic residues" evidence="1">
    <location>
        <begin position="723"/>
        <end position="732"/>
    </location>
</feature>
<proteinExistence type="predicted"/>
<dbReference type="InterPro" id="IPR054289">
    <property type="entry name" value="DUF7025"/>
</dbReference>
<dbReference type="Pfam" id="PF22942">
    <property type="entry name" value="DUF7025"/>
    <property type="match status" value="1"/>
</dbReference>
<evidence type="ECO:0000313" key="3">
    <source>
        <dbReference type="EMBL" id="KAL2842871.1"/>
    </source>
</evidence>
<dbReference type="InterPro" id="IPR056599">
    <property type="entry name" value="AAA_lid_fung"/>
</dbReference>
<dbReference type="CDD" id="cd19481">
    <property type="entry name" value="RecA-like_protease"/>
    <property type="match status" value="1"/>
</dbReference>
<dbReference type="Proteomes" id="UP001610444">
    <property type="component" value="Unassembled WGS sequence"/>
</dbReference>
<dbReference type="InterPro" id="IPR003593">
    <property type="entry name" value="AAA+_ATPase"/>
</dbReference>
<protein>
    <recommendedName>
        <fullName evidence="2">AAA+ ATPase domain-containing protein</fullName>
    </recommendedName>
</protein>
<dbReference type="InterPro" id="IPR027417">
    <property type="entry name" value="P-loop_NTPase"/>
</dbReference>
<evidence type="ECO:0000259" key="2">
    <source>
        <dbReference type="SMART" id="SM00382"/>
    </source>
</evidence>
<dbReference type="Gene3D" id="3.40.50.300">
    <property type="entry name" value="P-loop containing nucleotide triphosphate hydrolases"/>
    <property type="match status" value="1"/>
</dbReference>
<feature type="region of interest" description="Disordered" evidence="1">
    <location>
        <begin position="660"/>
        <end position="732"/>
    </location>
</feature>
<dbReference type="PANTHER" id="PTHR46411:SF3">
    <property type="entry name" value="AAA+ ATPASE DOMAIN-CONTAINING PROTEIN"/>
    <property type="match status" value="1"/>
</dbReference>
<dbReference type="InterPro" id="IPR003959">
    <property type="entry name" value="ATPase_AAA_core"/>
</dbReference>
<dbReference type="GeneID" id="98161840"/>
<dbReference type="Pfam" id="PF23232">
    <property type="entry name" value="AAA_lid_13"/>
    <property type="match status" value="1"/>
</dbReference>
<dbReference type="RefSeq" id="XP_070895323.1">
    <property type="nucleotide sequence ID" value="XM_071046676.1"/>
</dbReference>
<dbReference type="SMART" id="SM00382">
    <property type="entry name" value="AAA"/>
    <property type="match status" value="1"/>
</dbReference>
<gene>
    <name evidence="3" type="ORF">BJX68DRAFT_270501</name>
</gene>
<dbReference type="EMBL" id="JBFXLR010000049">
    <property type="protein sequence ID" value="KAL2842871.1"/>
    <property type="molecule type" value="Genomic_DNA"/>
</dbReference>
<dbReference type="Pfam" id="PF00004">
    <property type="entry name" value="AAA"/>
    <property type="match status" value="1"/>
</dbReference>
<reference evidence="3 4" key="1">
    <citation type="submission" date="2024-07" db="EMBL/GenBank/DDBJ databases">
        <title>Section-level genome sequencing and comparative genomics of Aspergillus sections Usti and Cavernicolus.</title>
        <authorList>
            <consortium name="Lawrence Berkeley National Laboratory"/>
            <person name="Nybo J.L."/>
            <person name="Vesth T.C."/>
            <person name="Theobald S."/>
            <person name="Frisvad J.C."/>
            <person name="Larsen T.O."/>
            <person name="Kjaerboelling I."/>
            <person name="Rothschild-Mancinelli K."/>
            <person name="Lyhne E.K."/>
            <person name="Kogle M.E."/>
            <person name="Barry K."/>
            <person name="Clum A."/>
            <person name="Na H."/>
            <person name="Ledsgaard L."/>
            <person name="Lin J."/>
            <person name="Lipzen A."/>
            <person name="Kuo A."/>
            <person name="Riley R."/>
            <person name="Mondo S."/>
            <person name="LaButti K."/>
            <person name="Haridas S."/>
            <person name="Pangalinan J."/>
            <person name="Salamov A.A."/>
            <person name="Simmons B.A."/>
            <person name="Magnuson J.K."/>
            <person name="Chen J."/>
            <person name="Drula E."/>
            <person name="Henrissat B."/>
            <person name="Wiebenga A."/>
            <person name="Lubbers R.J."/>
            <person name="Gomes A.C."/>
            <person name="Macurrencykelacurrency M.R."/>
            <person name="Stajich J."/>
            <person name="Grigoriev I.V."/>
            <person name="Mortensen U.H."/>
            <person name="De vries R.P."/>
            <person name="Baker S.E."/>
            <person name="Andersen M.R."/>
        </authorList>
    </citation>
    <scope>NUCLEOTIDE SEQUENCE [LARGE SCALE GENOMIC DNA]</scope>
    <source>
        <strain evidence="3 4">CBS 756.74</strain>
    </source>
</reference>
<keyword evidence="4" id="KW-1185">Reference proteome</keyword>
<feature type="compositionally biased region" description="Polar residues" evidence="1">
    <location>
        <begin position="669"/>
        <end position="682"/>
    </location>
</feature>
<evidence type="ECO:0000313" key="4">
    <source>
        <dbReference type="Proteomes" id="UP001610444"/>
    </source>
</evidence>
<sequence>MFSSWKKRSYLFAWVSNKVRYDIIPSIFHLGDTIYMTGADRPLKPDPEMLLQRNDQRLWRLYHTGQTCPSTDLKCYALDHNGETYVCIKRKIDIALFDGEQEISSLPAFPLRYAENSEHILEGCRAQGQHFLECLDTRLLSHNGWAIGSGSEGVSNSPLQYVTGDVVVDMVDALKAHPDWRPVWKFPKVRVQHELGNISYLYEWSAKRENTVSCDIVSGECMEYDACVQKVEYCTNVDPFLSSWFCDQIKDYTPQGHDLELLPRRVFAYALEDRRFVAVDPRNLRPVEDHWKRSPVLIINQAHSNMLHALVDSHFKQKEIHDMLGVHSIHQDTISNKGKGLVILLYGVPGVGKASTAESIAHSWNKRLLLITCGDLGTQPGQVEGSLKEIFRLAQLWDCILLLDEADVFLTERSPAALERNALVSVFLRMLEYYSGILFLTTNLPGSIDEAFKSRIHISLYYPHLDKDTTLKIWDMNLSRLAEIEKEHAQTQQQLALAIDVKGIRRFAKKHYRSNEDGKGRWNGRQIRNAFLIAAALARFEKNHPQRAAYAVVADASLGFERYLLETRGRTAGENAFQRGLRADFILETPEKFEGTPAVQVPILATMVVISSTPSETPLLPHQTNTEAAAAAQDQLTTPGLATLPTITGPIITETSTLDTTGMGEMLSPDQNIDAQQGQGHRTSVGRGMAPSGKDTRRQGSPMPWGAHGQPPQRGVSHSHVDEDTDDDSDDS</sequence>
<organism evidence="3 4">
    <name type="scientific">Aspergillus pseudodeflectus</name>
    <dbReference type="NCBI Taxonomy" id="176178"/>
    <lineage>
        <taxon>Eukaryota</taxon>
        <taxon>Fungi</taxon>
        <taxon>Dikarya</taxon>
        <taxon>Ascomycota</taxon>
        <taxon>Pezizomycotina</taxon>
        <taxon>Eurotiomycetes</taxon>
        <taxon>Eurotiomycetidae</taxon>
        <taxon>Eurotiales</taxon>
        <taxon>Aspergillaceae</taxon>
        <taxon>Aspergillus</taxon>
        <taxon>Aspergillus subgen. Nidulantes</taxon>
    </lineage>
</organism>
<feature type="domain" description="AAA+ ATPase" evidence="2">
    <location>
        <begin position="339"/>
        <end position="466"/>
    </location>
</feature>
<evidence type="ECO:0000256" key="1">
    <source>
        <dbReference type="SAM" id="MobiDB-lite"/>
    </source>
</evidence>
<accession>A0ABR4JS49</accession>
<dbReference type="SUPFAM" id="SSF52540">
    <property type="entry name" value="P-loop containing nucleoside triphosphate hydrolases"/>
    <property type="match status" value="1"/>
</dbReference>